<evidence type="ECO:0000256" key="1">
    <source>
        <dbReference type="ARBA" id="ARBA00004651"/>
    </source>
</evidence>
<dbReference type="GO" id="GO:0005886">
    <property type="term" value="C:plasma membrane"/>
    <property type="evidence" value="ECO:0007669"/>
    <property type="project" value="UniProtKB-SubCell"/>
</dbReference>
<evidence type="ECO:0000256" key="8">
    <source>
        <dbReference type="ARBA" id="ARBA00023303"/>
    </source>
</evidence>
<keyword evidence="7 11" id="KW-0472">Membrane</keyword>
<feature type="transmembrane region" description="Helical" evidence="11">
    <location>
        <begin position="47"/>
        <end position="72"/>
    </location>
</feature>
<feature type="transmembrane region" description="Helical" evidence="11">
    <location>
        <begin position="151"/>
        <end position="172"/>
    </location>
</feature>
<evidence type="ECO:0000256" key="3">
    <source>
        <dbReference type="ARBA" id="ARBA00022519"/>
    </source>
</evidence>
<comment type="subcellular location">
    <subcellularLocation>
        <location evidence="1 11">Cell membrane</location>
        <topology evidence="1 11">Multi-pass membrane protein</topology>
    </subcellularLocation>
</comment>
<evidence type="ECO:0000256" key="10">
    <source>
        <dbReference type="ARBA" id="ARBA00035585"/>
    </source>
</evidence>
<sequence length="175" mass="18641">MMCGRIPAHSPAEETCAALGILPSLSLLPLLLWEAEFLGKGRTRMKFWYVILVACGGAIGASVRYVVTWLMLEHYPAYPGLGTLLVNVVGSGGIGLLLGHGMEHQWLSIGWRLFLVSGMLGGLTTFSSLAWETVLFARQPPLPGGGLSHLVLNVALGLGAFLCGEWVGRAVFPAP</sequence>
<dbReference type="GO" id="GO:0062054">
    <property type="term" value="F:fluoride channel activity"/>
    <property type="evidence" value="ECO:0007669"/>
    <property type="project" value="UniProtKB-UniRule"/>
</dbReference>
<dbReference type="InterPro" id="IPR003691">
    <property type="entry name" value="FluC"/>
</dbReference>
<feature type="binding site" evidence="11">
    <location>
        <position position="121"/>
    </location>
    <ligand>
        <name>Na(+)</name>
        <dbReference type="ChEBI" id="CHEBI:29101"/>
        <note>structural</note>
    </ligand>
</feature>
<proteinExistence type="inferred from homology"/>
<accession>A0A7C4LND1</accession>
<evidence type="ECO:0000256" key="9">
    <source>
        <dbReference type="ARBA" id="ARBA00035120"/>
    </source>
</evidence>
<organism evidence="12">
    <name type="scientific">Schlesneria paludicola</name>
    <dbReference type="NCBI Taxonomy" id="360056"/>
    <lineage>
        <taxon>Bacteria</taxon>
        <taxon>Pseudomonadati</taxon>
        <taxon>Planctomycetota</taxon>
        <taxon>Planctomycetia</taxon>
        <taxon>Planctomycetales</taxon>
        <taxon>Planctomycetaceae</taxon>
        <taxon>Schlesneria</taxon>
    </lineage>
</organism>
<comment type="function">
    <text evidence="11">Fluoride-specific ion channel. Important for reducing fluoride concentration in the cell, thus reducing its toxicity.</text>
</comment>
<keyword evidence="3" id="KW-0997">Cell inner membrane</keyword>
<evidence type="ECO:0000313" key="12">
    <source>
        <dbReference type="EMBL" id="HGT41035.1"/>
    </source>
</evidence>
<keyword evidence="6 11" id="KW-0406">Ion transport</keyword>
<comment type="activity regulation">
    <text evidence="11">Na(+) is not transported, but it plays an essential structural role and its presence is essential for fluoride channel function.</text>
</comment>
<gene>
    <name evidence="11" type="primary">fluC</name>
    <name evidence="11" type="synonym">crcB</name>
    <name evidence="12" type="ORF">ENS64_17455</name>
</gene>
<dbReference type="AlphaFoldDB" id="A0A7C4LND1"/>
<dbReference type="HAMAP" id="MF_00454">
    <property type="entry name" value="FluC"/>
    <property type="match status" value="1"/>
</dbReference>
<keyword evidence="5 11" id="KW-1133">Transmembrane helix</keyword>
<keyword evidence="11" id="KW-0915">Sodium</keyword>
<evidence type="ECO:0000256" key="5">
    <source>
        <dbReference type="ARBA" id="ARBA00022989"/>
    </source>
</evidence>
<name>A0A7C4LND1_9PLAN</name>
<comment type="similarity">
    <text evidence="9 11">Belongs to the fluoride channel Fluc/FEX (TC 1.A.43) family.</text>
</comment>
<evidence type="ECO:0000256" key="2">
    <source>
        <dbReference type="ARBA" id="ARBA00022475"/>
    </source>
</evidence>
<dbReference type="Pfam" id="PF02537">
    <property type="entry name" value="CRCB"/>
    <property type="match status" value="1"/>
</dbReference>
<keyword evidence="2 11" id="KW-1003">Cell membrane</keyword>
<feature type="binding site" evidence="11">
    <location>
        <position position="124"/>
    </location>
    <ligand>
        <name>Na(+)</name>
        <dbReference type="ChEBI" id="CHEBI:29101"/>
        <note>structural</note>
    </ligand>
</feature>
<evidence type="ECO:0000256" key="6">
    <source>
        <dbReference type="ARBA" id="ARBA00023065"/>
    </source>
</evidence>
<feature type="transmembrane region" description="Helical" evidence="11">
    <location>
        <begin position="78"/>
        <end position="99"/>
    </location>
</feature>
<evidence type="ECO:0000256" key="11">
    <source>
        <dbReference type="HAMAP-Rule" id="MF_00454"/>
    </source>
</evidence>
<feature type="transmembrane region" description="Helical" evidence="11">
    <location>
        <begin position="111"/>
        <end position="131"/>
    </location>
</feature>
<keyword evidence="11" id="KW-0813">Transport</keyword>
<comment type="catalytic activity">
    <reaction evidence="10">
        <text>fluoride(in) = fluoride(out)</text>
        <dbReference type="Rhea" id="RHEA:76159"/>
        <dbReference type="ChEBI" id="CHEBI:17051"/>
    </reaction>
    <physiologicalReaction direction="left-to-right" evidence="10">
        <dbReference type="Rhea" id="RHEA:76160"/>
    </physiologicalReaction>
</comment>
<protein>
    <recommendedName>
        <fullName evidence="11">Fluoride-specific ion channel FluC</fullName>
    </recommendedName>
</protein>
<dbReference type="EMBL" id="DSVQ01000019">
    <property type="protein sequence ID" value="HGT41035.1"/>
    <property type="molecule type" value="Genomic_DNA"/>
</dbReference>
<dbReference type="GO" id="GO:0140114">
    <property type="term" value="P:cellular detoxification of fluoride"/>
    <property type="evidence" value="ECO:0007669"/>
    <property type="project" value="UniProtKB-UniRule"/>
</dbReference>
<dbReference type="GO" id="GO:0046872">
    <property type="term" value="F:metal ion binding"/>
    <property type="evidence" value="ECO:0007669"/>
    <property type="project" value="UniProtKB-KW"/>
</dbReference>
<keyword evidence="4 11" id="KW-0812">Transmembrane</keyword>
<comment type="caution">
    <text evidence="12">The sequence shown here is derived from an EMBL/GenBank/DDBJ whole genome shotgun (WGS) entry which is preliminary data.</text>
</comment>
<keyword evidence="11" id="KW-0479">Metal-binding</keyword>
<evidence type="ECO:0000256" key="4">
    <source>
        <dbReference type="ARBA" id="ARBA00022692"/>
    </source>
</evidence>
<keyword evidence="8 11" id="KW-0407">Ion channel</keyword>
<reference evidence="12" key="1">
    <citation type="journal article" date="2020" name="mSystems">
        <title>Genome- and Community-Level Interaction Insights into Carbon Utilization and Element Cycling Functions of Hydrothermarchaeota in Hydrothermal Sediment.</title>
        <authorList>
            <person name="Zhou Z."/>
            <person name="Liu Y."/>
            <person name="Xu W."/>
            <person name="Pan J."/>
            <person name="Luo Z.H."/>
            <person name="Li M."/>
        </authorList>
    </citation>
    <scope>NUCLEOTIDE SEQUENCE [LARGE SCALE GENOMIC DNA]</scope>
    <source>
        <strain evidence="12">SpSt-508</strain>
    </source>
</reference>
<evidence type="ECO:0000256" key="7">
    <source>
        <dbReference type="ARBA" id="ARBA00023136"/>
    </source>
</evidence>